<dbReference type="RefSeq" id="WP_007913943.1">
    <property type="nucleotide sequence ID" value="NZ_ADVG01000003.1"/>
</dbReference>
<dbReference type="Gene3D" id="3.10.180.10">
    <property type="entry name" value="2,3-Dihydroxybiphenyl 1,2-Dioxygenase, domain 1"/>
    <property type="match status" value="1"/>
</dbReference>
<dbReference type="AlphaFoldDB" id="D6TSB2"/>
<dbReference type="InParanoid" id="D6TSB2"/>
<evidence type="ECO:0000259" key="1">
    <source>
        <dbReference type="PROSITE" id="PS51819"/>
    </source>
</evidence>
<dbReference type="EMBL" id="ADVG01000003">
    <property type="protein sequence ID" value="EFH83313.1"/>
    <property type="molecule type" value="Genomic_DNA"/>
</dbReference>
<evidence type="ECO:0000313" key="2">
    <source>
        <dbReference type="EMBL" id="EFH83313.1"/>
    </source>
</evidence>
<organism evidence="2 3">
    <name type="scientific">Ktedonobacter racemifer DSM 44963</name>
    <dbReference type="NCBI Taxonomy" id="485913"/>
    <lineage>
        <taxon>Bacteria</taxon>
        <taxon>Bacillati</taxon>
        <taxon>Chloroflexota</taxon>
        <taxon>Ktedonobacteria</taxon>
        <taxon>Ktedonobacterales</taxon>
        <taxon>Ktedonobacteraceae</taxon>
        <taxon>Ktedonobacter</taxon>
    </lineage>
</organism>
<keyword evidence="2" id="KW-0223">Dioxygenase</keyword>
<dbReference type="SUPFAM" id="SSF54593">
    <property type="entry name" value="Glyoxalase/Bleomycin resistance protein/Dihydroxybiphenyl dioxygenase"/>
    <property type="match status" value="1"/>
</dbReference>
<dbReference type="GO" id="GO:0051213">
    <property type="term" value="F:dioxygenase activity"/>
    <property type="evidence" value="ECO:0007669"/>
    <property type="project" value="UniProtKB-KW"/>
</dbReference>
<accession>D6TSB2</accession>
<dbReference type="STRING" id="485913.Krac_4261"/>
<dbReference type="eggNOG" id="COG0346">
    <property type="taxonomic scope" value="Bacteria"/>
</dbReference>
<comment type="caution">
    <text evidence="2">The sequence shown here is derived from an EMBL/GenBank/DDBJ whole genome shotgun (WGS) entry which is preliminary data.</text>
</comment>
<sequence>MRFTHLELATHKLKELRSFYIDTFRLPLVEEDAKSFTFDAGATRVTFRVTEQADSVYHFAFTIPRNKFEAAYAWISALTEPITQNGQNRFLFGSWNNSSVYFYDPAGNNVEFIALHDLENDAPGAFEPARDLLRVSEIGLPVHSVPAEVEVLKRDFAQSAFRGSEGPQFAAIGDLDGRLIVVEIGRSWYPTEVGAVVAPVTVRMRGPRQAHQQIEGLPYVLEQVSE</sequence>
<gene>
    <name evidence="2" type="ORF">Krac_4261</name>
</gene>
<dbReference type="InterPro" id="IPR037523">
    <property type="entry name" value="VOC_core"/>
</dbReference>
<keyword evidence="2" id="KW-0560">Oxidoreductase</keyword>
<protein>
    <submittedName>
        <fullName evidence="2">Glyoxalase/bleomycin resistance protein/dioxygenase</fullName>
    </submittedName>
</protein>
<evidence type="ECO:0000313" key="3">
    <source>
        <dbReference type="Proteomes" id="UP000004508"/>
    </source>
</evidence>
<dbReference type="PROSITE" id="PS51819">
    <property type="entry name" value="VOC"/>
    <property type="match status" value="1"/>
</dbReference>
<feature type="domain" description="VOC" evidence="1">
    <location>
        <begin position="2"/>
        <end position="115"/>
    </location>
</feature>
<name>D6TSB2_KTERA</name>
<dbReference type="Proteomes" id="UP000004508">
    <property type="component" value="Unassembled WGS sequence"/>
</dbReference>
<reference evidence="2 3" key="1">
    <citation type="journal article" date="2011" name="Stand. Genomic Sci.">
        <title>Non-contiguous finished genome sequence and contextual data of the filamentous soil bacterium Ktedonobacter racemifer type strain (SOSP1-21).</title>
        <authorList>
            <person name="Chang Y.J."/>
            <person name="Land M."/>
            <person name="Hauser L."/>
            <person name="Chertkov O."/>
            <person name="Del Rio T.G."/>
            <person name="Nolan M."/>
            <person name="Copeland A."/>
            <person name="Tice H."/>
            <person name="Cheng J.F."/>
            <person name="Lucas S."/>
            <person name="Han C."/>
            <person name="Goodwin L."/>
            <person name="Pitluck S."/>
            <person name="Ivanova N."/>
            <person name="Ovchinikova G."/>
            <person name="Pati A."/>
            <person name="Chen A."/>
            <person name="Palaniappan K."/>
            <person name="Mavromatis K."/>
            <person name="Liolios K."/>
            <person name="Brettin T."/>
            <person name="Fiebig A."/>
            <person name="Rohde M."/>
            <person name="Abt B."/>
            <person name="Goker M."/>
            <person name="Detter J.C."/>
            <person name="Woyke T."/>
            <person name="Bristow J."/>
            <person name="Eisen J.A."/>
            <person name="Markowitz V."/>
            <person name="Hugenholtz P."/>
            <person name="Kyrpides N.C."/>
            <person name="Klenk H.P."/>
            <person name="Lapidus A."/>
        </authorList>
    </citation>
    <scope>NUCLEOTIDE SEQUENCE [LARGE SCALE GENOMIC DNA]</scope>
    <source>
        <strain evidence="3">DSM 44963</strain>
    </source>
</reference>
<dbReference type="InterPro" id="IPR029068">
    <property type="entry name" value="Glyas_Bleomycin-R_OHBP_Dase"/>
</dbReference>
<keyword evidence="3" id="KW-1185">Reference proteome</keyword>
<dbReference type="OrthoDB" id="2703022at2"/>
<proteinExistence type="predicted"/>